<accession>A0A4P6YR20</accession>
<organism evidence="1 2">
    <name type="scientific">Periweissella cryptocerci</name>
    <dbReference type="NCBI Taxonomy" id="2506420"/>
    <lineage>
        <taxon>Bacteria</taxon>
        <taxon>Bacillati</taxon>
        <taxon>Bacillota</taxon>
        <taxon>Bacilli</taxon>
        <taxon>Lactobacillales</taxon>
        <taxon>Lactobacillaceae</taxon>
        <taxon>Periweissella</taxon>
    </lineage>
</organism>
<keyword evidence="2" id="KW-1185">Reference proteome</keyword>
<name>A0A4P6YR20_9LACO</name>
<gene>
    <name evidence="1" type="ORF">EQG49_00635</name>
</gene>
<dbReference type="OrthoDB" id="2247035at2"/>
<sequence length="74" mass="8382">MDFELNDLVLCAANGNMEHDFIGRIEKKYENSAMVTIMERHDEDHWNAIDLAGRAIISFAKMEAVGNQEQAEIA</sequence>
<protein>
    <submittedName>
        <fullName evidence="1">Uncharacterized protein</fullName>
    </submittedName>
</protein>
<proteinExistence type="predicted"/>
<dbReference type="RefSeq" id="WP_133362140.1">
    <property type="nucleotide sequence ID" value="NZ_CP037940.1"/>
</dbReference>
<dbReference type="KEGG" id="wei:EQG49_00635"/>
<dbReference type="AlphaFoldDB" id="A0A4P6YR20"/>
<dbReference type="EMBL" id="CP037940">
    <property type="protein sequence ID" value="QBO35060.1"/>
    <property type="molecule type" value="Genomic_DNA"/>
</dbReference>
<reference evidence="2" key="1">
    <citation type="submission" date="2019-03" db="EMBL/GenBank/DDBJ databases">
        <title>Weissella sp. 26KH-42 Genome sequencing.</title>
        <authorList>
            <person name="Heo J."/>
            <person name="Kim S.-J."/>
            <person name="Kim J.-S."/>
            <person name="Hong S.-B."/>
            <person name="Kwon S.-W."/>
        </authorList>
    </citation>
    <scope>NUCLEOTIDE SEQUENCE [LARGE SCALE GENOMIC DNA]</scope>
    <source>
        <strain evidence="2">26KH-42</strain>
    </source>
</reference>
<dbReference type="Proteomes" id="UP000292886">
    <property type="component" value="Chromosome"/>
</dbReference>
<evidence type="ECO:0000313" key="1">
    <source>
        <dbReference type="EMBL" id="QBO35060.1"/>
    </source>
</evidence>
<evidence type="ECO:0000313" key="2">
    <source>
        <dbReference type="Proteomes" id="UP000292886"/>
    </source>
</evidence>